<evidence type="ECO:0000313" key="2">
    <source>
        <dbReference type="EMBL" id="CAD6254464.1"/>
    </source>
</evidence>
<dbReference type="InterPro" id="IPR001810">
    <property type="entry name" value="F-box_dom"/>
</dbReference>
<accession>A0A811QEC6</accession>
<gene>
    <name evidence="2" type="ORF">NCGR_LOCUS38068</name>
</gene>
<reference evidence="2" key="1">
    <citation type="submission" date="2020-10" db="EMBL/GenBank/DDBJ databases">
        <authorList>
            <person name="Han B."/>
            <person name="Lu T."/>
            <person name="Zhao Q."/>
            <person name="Huang X."/>
            <person name="Zhao Y."/>
        </authorList>
    </citation>
    <scope>NUCLEOTIDE SEQUENCE</scope>
</reference>
<dbReference type="SUPFAM" id="SSF81383">
    <property type="entry name" value="F-box domain"/>
    <property type="match status" value="1"/>
</dbReference>
<evidence type="ECO:0000259" key="1">
    <source>
        <dbReference type="Pfam" id="PF12937"/>
    </source>
</evidence>
<dbReference type="PANTHER" id="PTHR32133">
    <property type="entry name" value="OS07G0120400 PROTEIN"/>
    <property type="match status" value="1"/>
</dbReference>
<dbReference type="Proteomes" id="UP000604825">
    <property type="component" value="Unassembled WGS sequence"/>
</dbReference>
<evidence type="ECO:0000313" key="3">
    <source>
        <dbReference type="Proteomes" id="UP000604825"/>
    </source>
</evidence>
<dbReference type="Pfam" id="PF12937">
    <property type="entry name" value="F-box-like"/>
    <property type="match status" value="1"/>
</dbReference>
<proteinExistence type="predicted"/>
<dbReference type="AlphaFoldDB" id="A0A811QEC6"/>
<keyword evidence="3" id="KW-1185">Reference proteome</keyword>
<dbReference type="InterPro" id="IPR036047">
    <property type="entry name" value="F-box-like_dom_sf"/>
</dbReference>
<feature type="domain" description="F-box" evidence="1">
    <location>
        <begin position="17"/>
        <end position="52"/>
    </location>
</feature>
<dbReference type="EMBL" id="CAJGYO010000009">
    <property type="protein sequence ID" value="CAD6254464.1"/>
    <property type="molecule type" value="Genomic_DNA"/>
</dbReference>
<name>A0A811QEC6_9POAL</name>
<protein>
    <recommendedName>
        <fullName evidence="1">F-box domain-containing protein</fullName>
    </recommendedName>
</protein>
<organism evidence="2 3">
    <name type="scientific">Miscanthus lutarioriparius</name>
    <dbReference type="NCBI Taxonomy" id="422564"/>
    <lineage>
        <taxon>Eukaryota</taxon>
        <taxon>Viridiplantae</taxon>
        <taxon>Streptophyta</taxon>
        <taxon>Embryophyta</taxon>
        <taxon>Tracheophyta</taxon>
        <taxon>Spermatophyta</taxon>
        <taxon>Magnoliopsida</taxon>
        <taxon>Liliopsida</taxon>
        <taxon>Poales</taxon>
        <taxon>Poaceae</taxon>
        <taxon>PACMAD clade</taxon>
        <taxon>Panicoideae</taxon>
        <taxon>Andropogonodae</taxon>
        <taxon>Andropogoneae</taxon>
        <taxon>Saccharinae</taxon>
        <taxon>Miscanthus</taxon>
    </lineage>
</organism>
<dbReference type="PANTHER" id="PTHR32133:SF367">
    <property type="entry name" value="F-BOX DOMAIN-CONTAINING PROTEIN"/>
    <property type="match status" value="1"/>
</dbReference>
<dbReference type="OrthoDB" id="681634at2759"/>
<sequence>MAPPRSLPELIEDTAAEVLLRVPPYEPAHLVRASLVCKLWRRILLDPAFLRRYREFHRIPPLLGFLRNSITASLTQSFRFVPATSASPISQPPFDCAGWRALSCRHGRVLLDTGLDGIDLVVWDPIRGDLQRLPKCSITFSFYSSAAVLCAAGTCNHLDCHGGPFLVVSVCSDENRAGEMFARVGVYSSETGAWDTPAPLNLVKNSCEVDRNKSGALIGDNIYFSLELGEKILKFDLGNNSVSMMDPPDLYNTGVLLMPTEEGSLGLAGIRGSRLYLWSRGVDPKGDAGWVPRRVIKIQKLFPNNNPRYRRSVIGFADGVGVIFVKTDVGIFMMELKSGRKRKIVLAKNYNHHQRQINHCCTKVWQCLASVQIYQVESAAVSVFAECENAVEKDGKQLFLAVTWELTLCCSSVNGHFLCLDIHFFASKAELNLS</sequence>
<comment type="caution">
    <text evidence="2">The sequence shown here is derived from an EMBL/GenBank/DDBJ whole genome shotgun (WGS) entry which is preliminary data.</text>
</comment>